<protein>
    <submittedName>
        <fullName evidence="5">Uncharacterized protein</fullName>
    </submittedName>
</protein>
<comment type="similarity">
    <text evidence="1">Belongs to the peptidase M20A family.</text>
</comment>
<evidence type="ECO:0000256" key="1">
    <source>
        <dbReference type="ARBA" id="ARBA00006247"/>
    </source>
</evidence>
<evidence type="ECO:0000259" key="3">
    <source>
        <dbReference type="Pfam" id="PF01048"/>
    </source>
</evidence>
<dbReference type="EMBL" id="DF933840">
    <property type="protein sequence ID" value="GAM42328.1"/>
    <property type="molecule type" value="Genomic_DNA"/>
</dbReference>
<dbReference type="NCBIfam" id="TIGR01879">
    <property type="entry name" value="hydantase"/>
    <property type="match status" value="1"/>
</dbReference>
<dbReference type="Proteomes" id="UP000053095">
    <property type="component" value="Unassembled WGS sequence"/>
</dbReference>
<organism evidence="5 6">
    <name type="scientific">Talaromyces pinophilus</name>
    <name type="common">Penicillium pinophilum</name>
    <dbReference type="NCBI Taxonomy" id="128442"/>
    <lineage>
        <taxon>Eukaryota</taxon>
        <taxon>Fungi</taxon>
        <taxon>Dikarya</taxon>
        <taxon>Ascomycota</taxon>
        <taxon>Pezizomycotina</taxon>
        <taxon>Eurotiomycetes</taxon>
        <taxon>Eurotiomycetidae</taxon>
        <taxon>Eurotiales</taxon>
        <taxon>Trichocomaceae</taxon>
        <taxon>Talaromyces</taxon>
        <taxon>Talaromyces sect. Talaromyces</taxon>
    </lineage>
</organism>
<dbReference type="SUPFAM" id="SSF53187">
    <property type="entry name" value="Zn-dependent exopeptidases"/>
    <property type="match status" value="1"/>
</dbReference>
<dbReference type="AlphaFoldDB" id="A0A478EBU1"/>
<keyword evidence="6" id="KW-1185">Reference proteome</keyword>
<dbReference type="Pfam" id="PF01546">
    <property type="entry name" value="Peptidase_M20"/>
    <property type="match status" value="1"/>
</dbReference>
<feature type="domain" description="Peptidase M20 dimerisation" evidence="4">
    <location>
        <begin position="229"/>
        <end position="333"/>
    </location>
</feature>
<evidence type="ECO:0000313" key="5">
    <source>
        <dbReference type="EMBL" id="GAM42328.1"/>
    </source>
</evidence>
<reference evidence="6" key="1">
    <citation type="journal article" date="2015" name="Genome Announc.">
        <title>Draft genome sequence of Talaromyces cellulolyticus strain Y-94, a source of lignocellulosic biomass-degrading enzymes.</title>
        <authorList>
            <person name="Fujii T."/>
            <person name="Koike H."/>
            <person name="Sawayama S."/>
            <person name="Yano S."/>
            <person name="Inoue H."/>
        </authorList>
    </citation>
    <scope>NUCLEOTIDE SEQUENCE [LARGE SCALE GENOMIC DNA]</scope>
    <source>
        <strain evidence="6">Y-94</strain>
    </source>
</reference>
<feature type="domain" description="Nucleoside phosphorylase" evidence="3">
    <location>
        <begin position="425"/>
        <end position="714"/>
    </location>
</feature>
<sequence length="740" mass="81818">MATQSVQPSDVAGLSPKYAELTINAERLMSTLEESCTWGNTPDGGMNRLAANDDDKKVRDWFIAETGKYGCHHKVDEMGNIFAIRPGQNNNLPPIGLGSHLDTQPTGGKYDGILGVISAIEVLKVLHQYNITTYAPVAVVDWTNEEGARFAPAMLCSGVWGGNFTVDWAHARADPEGRTLKEELQRIGYHGTVPCSYDANPLLAHFEVHIEQGPILDDAEQPAALVTGVQSMRWYNVQITGREAHTGTTPMASRSDALLGAAKMIVATNKIVTEGAIFERGGRATIAVINSLPQSINTIAGNVRLGLDIRAPANSDVELIEALCKKQFQEICDEHGLKMEFDNFWVSPAVNFNSTMIQCVRESCGSPQGTYCHDLCEMPRWVVRLVLKCFSEHISDMTSSFEDLLKGKFDFSFAAVRFLVEFGWICALSTEYIAAQEFLDDEHEPPEFVSLNDTNDYTLGRLGKHNVVIAVLPDGEYGTASASSMATNMLHSFPNVRIGLMVGIGGGVPSRKHDIRLGDIVVSAPRDSKGSVFQYDFGKTIQEQAFEYTRFLNQPPTILRTAVTGIKAQHKRKGHQLEEAIRLVLEKNPRLRQEYARPQPSTDRLFKAKITHTRVCAEFCANNSSYLIERRERAEHEDDPAIHYGLIASGNQLMKDALIRDRLAAEKDVLCFEMEAAGLMNHFPCLVIRGICDYSDSHKNTEWQGYAAMAAAAYAKELLSRISPNKVDAEKRIIDILSSG</sequence>
<dbReference type="InterPro" id="IPR053137">
    <property type="entry name" value="NLR-like"/>
</dbReference>
<dbReference type="InterPro" id="IPR035994">
    <property type="entry name" value="Nucleoside_phosphorylase_sf"/>
</dbReference>
<dbReference type="Pfam" id="PF07687">
    <property type="entry name" value="M20_dimer"/>
    <property type="match status" value="1"/>
</dbReference>
<dbReference type="InterPro" id="IPR010158">
    <property type="entry name" value="Amidase_Cbmase"/>
</dbReference>
<dbReference type="InterPro" id="IPR002933">
    <property type="entry name" value="Peptidase_M20"/>
</dbReference>
<evidence type="ECO:0000313" key="6">
    <source>
        <dbReference type="Proteomes" id="UP000053095"/>
    </source>
</evidence>
<dbReference type="InterPro" id="IPR011650">
    <property type="entry name" value="Peptidase_M20_dimer"/>
</dbReference>
<dbReference type="Gene3D" id="3.30.70.360">
    <property type="match status" value="1"/>
</dbReference>
<proteinExistence type="inferred from homology"/>
<name>A0A478EBU1_TALPI</name>
<dbReference type="SUPFAM" id="SSF53167">
    <property type="entry name" value="Purine and uridine phosphorylases"/>
    <property type="match status" value="1"/>
</dbReference>
<dbReference type="PANTHER" id="PTHR46082">
    <property type="entry name" value="ATP/GTP-BINDING PROTEIN-RELATED"/>
    <property type="match status" value="1"/>
</dbReference>
<gene>
    <name evidence="5" type="ORF">TCE0_044r16202</name>
</gene>
<dbReference type="CDD" id="cd03884">
    <property type="entry name" value="M20_bAS"/>
    <property type="match status" value="1"/>
</dbReference>
<dbReference type="Gene3D" id="3.40.50.1580">
    <property type="entry name" value="Nucleoside phosphorylase domain"/>
    <property type="match status" value="1"/>
</dbReference>
<dbReference type="Pfam" id="PF01048">
    <property type="entry name" value="PNP_UDP_1"/>
    <property type="match status" value="1"/>
</dbReference>
<dbReference type="SUPFAM" id="SSF55031">
    <property type="entry name" value="Bacterial exopeptidase dimerisation domain"/>
    <property type="match status" value="1"/>
</dbReference>
<evidence type="ECO:0000259" key="4">
    <source>
        <dbReference type="Pfam" id="PF07687"/>
    </source>
</evidence>
<dbReference type="Gene3D" id="3.40.630.10">
    <property type="entry name" value="Zn peptidases"/>
    <property type="match status" value="1"/>
</dbReference>
<dbReference type="PANTHER" id="PTHR46082:SF11">
    <property type="entry name" value="AAA+ ATPASE DOMAIN-CONTAINING PROTEIN-RELATED"/>
    <property type="match status" value="1"/>
</dbReference>
<evidence type="ECO:0000256" key="2">
    <source>
        <dbReference type="ARBA" id="ARBA00022801"/>
    </source>
</evidence>
<accession>A0A478EBU1</accession>
<keyword evidence="2" id="KW-0378">Hydrolase</keyword>
<dbReference type="InterPro" id="IPR000845">
    <property type="entry name" value="Nucleoside_phosphorylase_d"/>
</dbReference>
<dbReference type="GO" id="GO:0009116">
    <property type="term" value="P:nucleoside metabolic process"/>
    <property type="evidence" value="ECO:0007669"/>
    <property type="project" value="InterPro"/>
</dbReference>
<dbReference type="GO" id="GO:0016813">
    <property type="term" value="F:hydrolase activity, acting on carbon-nitrogen (but not peptide) bonds, in linear amidines"/>
    <property type="evidence" value="ECO:0007669"/>
    <property type="project" value="InterPro"/>
</dbReference>
<dbReference type="InterPro" id="IPR036264">
    <property type="entry name" value="Bact_exopeptidase_dim_dom"/>
</dbReference>